<evidence type="ECO:0000313" key="8">
    <source>
        <dbReference type="EMBL" id="ACL64306.1"/>
    </source>
</evidence>
<sequence length="227" mass="23272">MRSVPPEAIRTPRDLAPYLDHTVLAPEATLEDVRRACAEARAHRFAGVCVRADAVAEVRRALEGSGVRAVAVVDFPRGEADTGARVAEAREAARLGAEELDLVIRLPALLAGRHEDVLQDLRAVIGAVGVPVKVILETSRLTRDQRVVAAALARCAGAAYVKTSTGFAGGGATVEDVALLRAVVGEQVGVKASGGIRTAAAARAMLAAGASRIGASGSVALVSGAFP</sequence>
<comment type="similarity">
    <text evidence="1 7">Belongs to the DeoC/FbaB aldolase family. DeoC type 1 subfamily.</text>
</comment>
<dbReference type="PANTHER" id="PTHR10889:SF1">
    <property type="entry name" value="DEOXYRIBOSE-PHOSPHATE ALDOLASE"/>
    <property type="match status" value="1"/>
</dbReference>
<evidence type="ECO:0000256" key="5">
    <source>
        <dbReference type="ARBA" id="ARBA00048791"/>
    </source>
</evidence>
<dbReference type="GO" id="GO:0009264">
    <property type="term" value="P:deoxyribonucleotide catabolic process"/>
    <property type="evidence" value="ECO:0007669"/>
    <property type="project" value="UniProtKB-UniRule"/>
</dbReference>
<keyword evidence="4 7" id="KW-0704">Schiff base</keyword>
<evidence type="ECO:0000313" key="9">
    <source>
        <dbReference type="Proteomes" id="UP000007089"/>
    </source>
</evidence>
<keyword evidence="3 7" id="KW-0456">Lyase</keyword>
<dbReference type="AlphaFoldDB" id="B8JEI0"/>
<reference evidence="8" key="1">
    <citation type="submission" date="2009-01" db="EMBL/GenBank/DDBJ databases">
        <title>Complete sequence of Anaeromyxobacter dehalogenans 2CP-1.</title>
        <authorList>
            <consortium name="US DOE Joint Genome Institute"/>
            <person name="Lucas S."/>
            <person name="Copeland A."/>
            <person name="Lapidus A."/>
            <person name="Glavina del Rio T."/>
            <person name="Dalin E."/>
            <person name="Tice H."/>
            <person name="Bruce D."/>
            <person name="Goodwin L."/>
            <person name="Pitluck S."/>
            <person name="Saunders E."/>
            <person name="Brettin T."/>
            <person name="Detter J.C."/>
            <person name="Han C."/>
            <person name="Larimer F."/>
            <person name="Land M."/>
            <person name="Hauser L."/>
            <person name="Kyrpides N."/>
            <person name="Ovchinnikova G."/>
            <person name="Beliaev A.S."/>
            <person name="Richardson P."/>
        </authorList>
    </citation>
    <scope>NUCLEOTIDE SEQUENCE</scope>
    <source>
        <strain evidence="8">2CP-1</strain>
    </source>
</reference>
<dbReference type="Proteomes" id="UP000007089">
    <property type="component" value="Chromosome"/>
</dbReference>
<feature type="active site" description="Proton donor/acceptor" evidence="7">
    <location>
        <position position="101"/>
    </location>
</feature>
<evidence type="ECO:0000256" key="6">
    <source>
        <dbReference type="ARBA" id="ARBA00056337"/>
    </source>
</evidence>
<comment type="catalytic activity">
    <reaction evidence="5 7">
        <text>2-deoxy-D-ribose 5-phosphate = D-glyceraldehyde 3-phosphate + acetaldehyde</text>
        <dbReference type="Rhea" id="RHEA:12821"/>
        <dbReference type="ChEBI" id="CHEBI:15343"/>
        <dbReference type="ChEBI" id="CHEBI:59776"/>
        <dbReference type="ChEBI" id="CHEBI:62877"/>
        <dbReference type="EC" id="4.1.2.4"/>
    </reaction>
</comment>
<dbReference type="GO" id="GO:0016052">
    <property type="term" value="P:carbohydrate catabolic process"/>
    <property type="evidence" value="ECO:0007669"/>
    <property type="project" value="TreeGrafter"/>
</dbReference>
<dbReference type="NCBIfam" id="TIGR00126">
    <property type="entry name" value="deoC"/>
    <property type="match status" value="1"/>
</dbReference>
<dbReference type="GO" id="GO:0006018">
    <property type="term" value="P:2-deoxyribose 1-phosphate catabolic process"/>
    <property type="evidence" value="ECO:0007669"/>
    <property type="project" value="UniProtKB-UniRule"/>
</dbReference>
<dbReference type="HAMAP" id="MF_00114">
    <property type="entry name" value="DeoC_type1"/>
    <property type="match status" value="1"/>
</dbReference>
<evidence type="ECO:0000256" key="2">
    <source>
        <dbReference type="ARBA" id="ARBA00022490"/>
    </source>
</evidence>
<accession>B8JEI0</accession>
<dbReference type="SMART" id="SM01133">
    <property type="entry name" value="DeoC"/>
    <property type="match status" value="1"/>
</dbReference>
<keyword evidence="9" id="KW-1185">Reference proteome</keyword>
<dbReference type="InterPro" id="IPR002915">
    <property type="entry name" value="DeoC/FbaB/LacD_aldolase"/>
</dbReference>
<feature type="active site" description="Proton donor/acceptor" evidence="7">
    <location>
        <position position="191"/>
    </location>
</feature>
<proteinExistence type="inferred from homology"/>
<comment type="pathway">
    <text evidence="7">Carbohydrate degradation; 2-deoxy-D-ribose 1-phosphate degradation; D-glyceraldehyde 3-phosphate and acetaldehyde from 2-deoxy-alpha-D-ribose 1-phosphate: step 2/2.</text>
</comment>
<comment type="subcellular location">
    <subcellularLocation>
        <location evidence="7">Cytoplasm</location>
    </subcellularLocation>
</comment>
<dbReference type="InterPro" id="IPR011343">
    <property type="entry name" value="DeoC"/>
</dbReference>
<dbReference type="GO" id="GO:0005737">
    <property type="term" value="C:cytoplasm"/>
    <property type="evidence" value="ECO:0007669"/>
    <property type="project" value="UniProtKB-SubCell"/>
</dbReference>
<evidence type="ECO:0000256" key="3">
    <source>
        <dbReference type="ARBA" id="ARBA00023239"/>
    </source>
</evidence>
<dbReference type="GO" id="GO:0004139">
    <property type="term" value="F:deoxyribose-phosphate aldolase activity"/>
    <property type="evidence" value="ECO:0007669"/>
    <property type="project" value="UniProtKB-UniRule"/>
</dbReference>
<dbReference type="PIRSF" id="PIRSF001357">
    <property type="entry name" value="DeoC"/>
    <property type="match status" value="1"/>
</dbReference>
<dbReference type="EC" id="4.1.2.4" evidence="7"/>
<protein>
    <recommendedName>
        <fullName evidence="7">Deoxyribose-phosphate aldolase</fullName>
        <shortName evidence="7">DERA</shortName>
        <ecNumber evidence="7">4.1.2.4</ecNumber>
    </recommendedName>
    <alternativeName>
        <fullName evidence="7">2-deoxy-D-ribose 5-phosphate aldolase</fullName>
    </alternativeName>
    <alternativeName>
        <fullName evidence="7">Phosphodeoxyriboaldolase</fullName>
        <shortName evidence="7">Deoxyriboaldolase</shortName>
    </alternativeName>
</protein>
<dbReference type="UniPathway" id="UPA00002">
    <property type="reaction ID" value="UER00468"/>
</dbReference>
<evidence type="ECO:0000256" key="1">
    <source>
        <dbReference type="ARBA" id="ARBA00010936"/>
    </source>
</evidence>
<feature type="active site" description="Schiff-base intermediate with acetaldehyde" evidence="7">
    <location>
        <position position="162"/>
    </location>
</feature>
<dbReference type="SUPFAM" id="SSF51569">
    <property type="entry name" value="Aldolase"/>
    <property type="match status" value="1"/>
</dbReference>
<comment type="function">
    <text evidence="6 7">Catalyzes a reversible aldol reaction between acetaldehyde and D-glyceraldehyde 3-phosphate to generate 2-deoxy-D-ribose 5-phosphate.</text>
</comment>
<dbReference type="PANTHER" id="PTHR10889">
    <property type="entry name" value="DEOXYRIBOSE-PHOSPHATE ALDOLASE"/>
    <property type="match status" value="1"/>
</dbReference>
<dbReference type="Gene3D" id="3.20.20.70">
    <property type="entry name" value="Aldolase class I"/>
    <property type="match status" value="1"/>
</dbReference>
<dbReference type="Pfam" id="PF01791">
    <property type="entry name" value="DeoC"/>
    <property type="match status" value="1"/>
</dbReference>
<name>B8JEI0_ANAD2</name>
<evidence type="ECO:0000256" key="4">
    <source>
        <dbReference type="ARBA" id="ARBA00023270"/>
    </source>
</evidence>
<evidence type="ECO:0000256" key="7">
    <source>
        <dbReference type="HAMAP-Rule" id="MF_00114"/>
    </source>
</evidence>
<keyword evidence="2 7" id="KW-0963">Cytoplasm</keyword>
<dbReference type="InterPro" id="IPR028581">
    <property type="entry name" value="DeoC_typeI"/>
</dbReference>
<dbReference type="InterPro" id="IPR013785">
    <property type="entry name" value="Aldolase_TIM"/>
</dbReference>
<dbReference type="HOGENOM" id="CLU_053595_0_1_7"/>
<dbReference type="EMBL" id="CP001359">
    <property type="protein sequence ID" value="ACL64306.1"/>
    <property type="molecule type" value="Genomic_DNA"/>
</dbReference>
<dbReference type="RefSeq" id="WP_012632308.1">
    <property type="nucleotide sequence ID" value="NC_011891.1"/>
</dbReference>
<dbReference type="FunFam" id="3.20.20.70:FF:000044">
    <property type="entry name" value="Deoxyribose-phosphate aldolase"/>
    <property type="match status" value="1"/>
</dbReference>
<gene>
    <name evidence="7" type="primary">deoC</name>
    <name evidence="8" type="ordered locus">A2cp1_0955</name>
</gene>
<organism evidence="8 9">
    <name type="scientific">Anaeromyxobacter dehalogenans (strain ATCC BAA-258 / DSM 21875 / 2CP-1)</name>
    <dbReference type="NCBI Taxonomy" id="455488"/>
    <lineage>
        <taxon>Bacteria</taxon>
        <taxon>Pseudomonadati</taxon>
        <taxon>Myxococcota</taxon>
        <taxon>Myxococcia</taxon>
        <taxon>Myxococcales</taxon>
        <taxon>Cystobacterineae</taxon>
        <taxon>Anaeromyxobacteraceae</taxon>
        <taxon>Anaeromyxobacter</taxon>
    </lineage>
</organism>
<dbReference type="KEGG" id="acp:A2cp1_0955"/>